<dbReference type="RefSeq" id="WP_191632988.1">
    <property type="nucleotide sequence ID" value="NZ_CABVII010000029.1"/>
</dbReference>
<gene>
    <name evidence="1" type="ORF">PS862_05062</name>
</gene>
<name>A0A5E7PAP2_PSEFL</name>
<dbReference type="Proteomes" id="UP000385207">
    <property type="component" value="Unassembled WGS sequence"/>
</dbReference>
<sequence>MISIKLGFSKGAKSPFADFIRNAKSNQKKRVYSEVLTEATKQQNLVMMEAETKRAN</sequence>
<accession>A0A5E7PAP2</accession>
<dbReference type="AlphaFoldDB" id="A0A5E7PAP2"/>
<proteinExistence type="predicted"/>
<evidence type="ECO:0000313" key="1">
    <source>
        <dbReference type="EMBL" id="VVP44503.1"/>
    </source>
</evidence>
<evidence type="ECO:0000313" key="2">
    <source>
        <dbReference type="Proteomes" id="UP000385207"/>
    </source>
</evidence>
<dbReference type="EMBL" id="CABVII010000029">
    <property type="protein sequence ID" value="VVP44503.1"/>
    <property type="molecule type" value="Genomic_DNA"/>
</dbReference>
<organism evidence="1 2">
    <name type="scientific">Pseudomonas fluorescens</name>
    <dbReference type="NCBI Taxonomy" id="294"/>
    <lineage>
        <taxon>Bacteria</taxon>
        <taxon>Pseudomonadati</taxon>
        <taxon>Pseudomonadota</taxon>
        <taxon>Gammaproteobacteria</taxon>
        <taxon>Pseudomonadales</taxon>
        <taxon>Pseudomonadaceae</taxon>
        <taxon>Pseudomonas</taxon>
    </lineage>
</organism>
<reference evidence="1 2" key="1">
    <citation type="submission" date="2019-09" db="EMBL/GenBank/DDBJ databases">
        <authorList>
            <person name="Chandra G."/>
            <person name="Truman W A."/>
        </authorList>
    </citation>
    <scope>NUCLEOTIDE SEQUENCE [LARGE SCALE GENOMIC DNA]</scope>
    <source>
        <strain evidence="1">PS862</strain>
    </source>
</reference>
<protein>
    <submittedName>
        <fullName evidence="1">Uncharacterized protein</fullName>
    </submittedName>
</protein>